<dbReference type="Proteomes" id="UP000277928">
    <property type="component" value="Unassembled WGS sequence"/>
</dbReference>
<dbReference type="AlphaFoldDB" id="A0A3P6V3W4"/>
<evidence type="ECO:0000313" key="1">
    <source>
        <dbReference type="EMBL" id="VDK84964.1"/>
    </source>
</evidence>
<protein>
    <submittedName>
        <fullName evidence="1">Uncharacterized protein</fullName>
    </submittedName>
</protein>
<accession>A0A3P6V3W4</accession>
<proteinExistence type="predicted"/>
<name>A0A3P6V3W4_LITSI</name>
<gene>
    <name evidence="1" type="ORF">NLS_LOCUS6893</name>
</gene>
<reference evidence="1 2" key="1">
    <citation type="submission" date="2018-08" db="EMBL/GenBank/DDBJ databases">
        <authorList>
            <person name="Laetsch R D."/>
            <person name="Stevens L."/>
            <person name="Kumar S."/>
            <person name="Blaxter L. M."/>
        </authorList>
    </citation>
    <scope>NUCLEOTIDE SEQUENCE [LARGE SCALE GENOMIC DNA]</scope>
</reference>
<dbReference type="STRING" id="42156.A0A3P6V3W4"/>
<sequence>MSAGNSSGVENDSLCENARRLFEKCGCLSGTSRSSGLLVTVPELIRDVAPMRYGLIADEFYRSGTNSERALDVESEGCVPFSSLSELFVDSDDDDEIPHMSCQRESFCIRDKLSFSHNSAKSVSNENPFTSISTLDKKKGVSACRWKTSKISKGPVYEPSSSLFHDTEGECPRNGSVFSGRKVHRVIFSQVPERDLFNQKNRISGAPSAYSSISRTSNVFDRFRYQQIPRATARRFLMDRNPKYKAKYG</sequence>
<keyword evidence="2" id="KW-1185">Reference proteome</keyword>
<dbReference type="OMA" id="TERDCTM"/>
<dbReference type="EMBL" id="UYRX01000651">
    <property type="protein sequence ID" value="VDK84964.1"/>
    <property type="molecule type" value="Genomic_DNA"/>
</dbReference>
<evidence type="ECO:0000313" key="2">
    <source>
        <dbReference type="Proteomes" id="UP000277928"/>
    </source>
</evidence>
<organism evidence="1 2">
    <name type="scientific">Litomosoides sigmodontis</name>
    <name type="common">Filarial nematode worm</name>
    <dbReference type="NCBI Taxonomy" id="42156"/>
    <lineage>
        <taxon>Eukaryota</taxon>
        <taxon>Metazoa</taxon>
        <taxon>Ecdysozoa</taxon>
        <taxon>Nematoda</taxon>
        <taxon>Chromadorea</taxon>
        <taxon>Rhabditida</taxon>
        <taxon>Spirurina</taxon>
        <taxon>Spiruromorpha</taxon>
        <taxon>Filarioidea</taxon>
        <taxon>Onchocercidae</taxon>
        <taxon>Litomosoides</taxon>
    </lineage>
</organism>